<reference evidence="2" key="1">
    <citation type="submission" date="2021-01" db="EMBL/GenBank/DDBJ databases">
        <authorList>
            <person name="Kaushik A."/>
        </authorList>
    </citation>
    <scope>NUCLEOTIDE SEQUENCE</scope>
    <source>
        <strain evidence="2">Type strain: AG8-Rh-89/</strain>
    </source>
</reference>
<feature type="region of interest" description="Disordered" evidence="1">
    <location>
        <begin position="230"/>
        <end position="256"/>
    </location>
</feature>
<evidence type="ECO:0000313" key="3">
    <source>
        <dbReference type="Proteomes" id="UP000663850"/>
    </source>
</evidence>
<gene>
    <name evidence="2" type="ORF">RDB_LOCUS100624</name>
</gene>
<dbReference type="AlphaFoldDB" id="A0A8H3HEF0"/>
<dbReference type="Proteomes" id="UP000663850">
    <property type="component" value="Unassembled WGS sequence"/>
</dbReference>
<evidence type="ECO:0000256" key="1">
    <source>
        <dbReference type="SAM" id="MobiDB-lite"/>
    </source>
</evidence>
<organism evidence="2 3">
    <name type="scientific">Rhizoctonia solani</name>
    <dbReference type="NCBI Taxonomy" id="456999"/>
    <lineage>
        <taxon>Eukaryota</taxon>
        <taxon>Fungi</taxon>
        <taxon>Dikarya</taxon>
        <taxon>Basidiomycota</taxon>
        <taxon>Agaricomycotina</taxon>
        <taxon>Agaricomycetes</taxon>
        <taxon>Cantharellales</taxon>
        <taxon>Ceratobasidiaceae</taxon>
        <taxon>Rhizoctonia</taxon>
    </lineage>
</organism>
<dbReference type="EMBL" id="CAJMWZ010005375">
    <property type="protein sequence ID" value="CAE6505368.1"/>
    <property type="molecule type" value="Genomic_DNA"/>
</dbReference>
<sequence length="256" mass="28328">MTTPSTMDAYDFITMVNELFRSQHASQIAAIILINSLVSFDLRADRVVLSDADREAVLSLSQEFLYLAAHLHVEINFAPALGIPEQVLRDAYGFGLDLKHMCKNPKQSSRGRMMEAHTLLCYAAIVRHFHSQLTDWDLSQIKDTFQKDRGAHRSINRTCGVGARRKRTGQRIVDACLRSAHIRTSSSTATSMSTGTSVSANTMATFTTNTSATTQTISSKASSRHLYTVNEQHEPAPRPSLSKARAARSATNAQWI</sequence>
<name>A0A8H3HEF0_9AGAM</name>
<accession>A0A8H3HEF0</accession>
<protein>
    <submittedName>
        <fullName evidence="2">Uncharacterized protein</fullName>
    </submittedName>
</protein>
<evidence type="ECO:0000313" key="2">
    <source>
        <dbReference type="EMBL" id="CAE6505368.1"/>
    </source>
</evidence>
<comment type="caution">
    <text evidence="2">The sequence shown here is derived from an EMBL/GenBank/DDBJ whole genome shotgun (WGS) entry which is preliminary data.</text>
</comment>
<proteinExistence type="predicted"/>